<organism evidence="2 3">
    <name type="scientific">Streptomyces venezuelae</name>
    <dbReference type="NCBI Taxonomy" id="54571"/>
    <lineage>
        <taxon>Bacteria</taxon>
        <taxon>Bacillati</taxon>
        <taxon>Actinomycetota</taxon>
        <taxon>Actinomycetes</taxon>
        <taxon>Kitasatosporales</taxon>
        <taxon>Streptomycetaceae</taxon>
        <taxon>Streptomyces</taxon>
    </lineage>
</organism>
<keyword evidence="1" id="KW-1133">Transmembrane helix</keyword>
<dbReference type="Proteomes" id="UP000323046">
    <property type="component" value="Chromosome"/>
</dbReference>
<keyword evidence="1" id="KW-0472">Membrane</keyword>
<name>A0A5P2BSH6_STRVZ</name>
<keyword evidence="3" id="KW-1185">Reference proteome</keyword>
<dbReference type="AlphaFoldDB" id="A0A5P2BSH6"/>
<feature type="transmembrane region" description="Helical" evidence="1">
    <location>
        <begin position="21"/>
        <end position="41"/>
    </location>
</feature>
<accession>A0A5P2BSH6</accession>
<dbReference type="EMBL" id="CP029193">
    <property type="protein sequence ID" value="QES31329.1"/>
    <property type="molecule type" value="Genomic_DNA"/>
</dbReference>
<sequence length="71" mass="7587">MAARPDTLRDAAKSGSIEVQLPWWAIALPAVAFAALLLLILNPVDAHAASSEPVITNLLERIQTLILRTAS</sequence>
<proteinExistence type="predicted"/>
<protein>
    <submittedName>
        <fullName evidence="2">Uncharacterized protein</fullName>
    </submittedName>
</protein>
<keyword evidence="1" id="KW-0812">Transmembrane</keyword>
<reference evidence="2 3" key="1">
    <citation type="submission" date="2018-05" db="EMBL/GenBank/DDBJ databases">
        <title>Streptomyces venezuelae.</title>
        <authorList>
            <person name="Kim W."/>
            <person name="Lee N."/>
            <person name="Cho B.-K."/>
        </authorList>
    </citation>
    <scope>NUCLEOTIDE SEQUENCE [LARGE SCALE GENOMIC DNA]</scope>
    <source>
        <strain evidence="2 3">ATCC 14583</strain>
    </source>
</reference>
<evidence type="ECO:0000313" key="3">
    <source>
        <dbReference type="Proteomes" id="UP000323046"/>
    </source>
</evidence>
<gene>
    <name evidence="2" type="ORF">DEJ47_07885</name>
</gene>
<dbReference type="OrthoDB" id="4334185at2"/>
<evidence type="ECO:0000313" key="2">
    <source>
        <dbReference type="EMBL" id="QES31329.1"/>
    </source>
</evidence>
<evidence type="ECO:0000256" key="1">
    <source>
        <dbReference type="SAM" id="Phobius"/>
    </source>
</evidence>